<feature type="domain" description="Methyltransferase" evidence="1">
    <location>
        <begin position="73"/>
        <end position="170"/>
    </location>
</feature>
<name>A0A518HQX4_9BACT</name>
<organism evidence="2 3">
    <name type="scientific">Stieleria neptunia</name>
    <dbReference type="NCBI Taxonomy" id="2527979"/>
    <lineage>
        <taxon>Bacteria</taxon>
        <taxon>Pseudomonadati</taxon>
        <taxon>Planctomycetota</taxon>
        <taxon>Planctomycetia</taxon>
        <taxon>Pirellulales</taxon>
        <taxon>Pirellulaceae</taxon>
        <taxon>Stieleria</taxon>
    </lineage>
</organism>
<dbReference type="InterPro" id="IPR041698">
    <property type="entry name" value="Methyltransf_25"/>
</dbReference>
<proteinExistence type="predicted"/>
<evidence type="ECO:0000313" key="3">
    <source>
        <dbReference type="Proteomes" id="UP000319004"/>
    </source>
</evidence>
<protein>
    <submittedName>
        <fullName evidence="2">Putative methyltransferase YcgJ</fullName>
        <ecNumber evidence="2">2.1.1.-</ecNumber>
    </submittedName>
</protein>
<dbReference type="Pfam" id="PF13649">
    <property type="entry name" value="Methyltransf_25"/>
    <property type="match status" value="1"/>
</dbReference>
<dbReference type="InterPro" id="IPR029063">
    <property type="entry name" value="SAM-dependent_MTases_sf"/>
</dbReference>
<dbReference type="PANTHER" id="PTHR43591:SF110">
    <property type="entry name" value="RHODANESE DOMAIN-CONTAINING PROTEIN"/>
    <property type="match status" value="1"/>
</dbReference>
<dbReference type="Gene3D" id="3.40.50.150">
    <property type="entry name" value="Vaccinia Virus protein VP39"/>
    <property type="match status" value="1"/>
</dbReference>
<dbReference type="EC" id="2.1.1.-" evidence="2"/>
<dbReference type="GO" id="GO:0008168">
    <property type="term" value="F:methyltransferase activity"/>
    <property type="evidence" value="ECO:0007669"/>
    <property type="project" value="UniProtKB-KW"/>
</dbReference>
<gene>
    <name evidence="2" type="primary">ycgJ_1</name>
    <name evidence="2" type="ORF">Enr13x_31210</name>
</gene>
<dbReference type="CDD" id="cd02440">
    <property type="entry name" value="AdoMet_MTases"/>
    <property type="match status" value="1"/>
</dbReference>
<dbReference type="AlphaFoldDB" id="A0A518HQX4"/>
<dbReference type="GO" id="GO:0032259">
    <property type="term" value="P:methylation"/>
    <property type="evidence" value="ECO:0007669"/>
    <property type="project" value="UniProtKB-KW"/>
</dbReference>
<dbReference type="OrthoDB" id="9772751at2"/>
<dbReference type="SUPFAM" id="SSF53335">
    <property type="entry name" value="S-adenosyl-L-methionine-dependent methyltransferases"/>
    <property type="match status" value="1"/>
</dbReference>
<keyword evidence="3" id="KW-1185">Reference proteome</keyword>
<keyword evidence="2" id="KW-0489">Methyltransferase</keyword>
<evidence type="ECO:0000259" key="1">
    <source>
        <dbReference type="Pfam" id="PF13649"/>
    </source>
</evidence>
<dbReference type="RefSeq" id="WP_145387259.1">
    <property type="nucleotide sequence ID" value="NZ_CP037423.1"/>
</dbReference>
<dbReference type="KEGG" id="snep:Enr13x_31210"/>
<sequence>MPSVLQFVPIVLGQNFGPQVLARTPEPDHQVVTDAEESVANYDQVMETKLAISYAIATEAIYRTRKSPTSRALDVACGPGHLTLNMARDLEIGEMIGIDLSQTMVYTASKNAREQRADAVQFQEGDATKLDFDDQAFDLCTMMDAAHHLPTPETLTKALTEMDRVTKPDGHIVLMDLVRLRTDDVTRKYVQLVGQEYEDLGLADFFNQFRDSMYAAWTPTELMSAIPLKTQRKWISLVPRGLPYAQFLFGIPAGQSSLFERKGAPWQSSPVRDSDTKEYQLARLGLGFCRQTEIDRTPTGPSLSTHR</sequence>
<dbReference type="EMBL" id="CP037423">
    <property type="protein sequence ID" value="QDV43266.1"/>
    <property type="molecule type" value="Genomic_DNA"/>
</dbReference>
<dbReference type="Proteomes" id="UP000319004">
    <property type="component" value="Chromosome"/>
</dbReference>
<reference evidence="2 3" key="1">
    <citation type="submission" date="2019-03" db="EMBL/GenBank/DDBJ databases">
        <title>Deep-cultivation of Planctomycetes and their phenomic and genomic characterization uncovers novel biology.</title>
        <authorList>
            <person name="Wiegand S."/>
            <person name="Jogler M."/>
            <person name="Boedeker C."/>
            <person name="Pinto D."/>
            <person name="Vollmers J."/>
            <person name="Rivas-Marin E."/>
            <person name="Kohn T."/>
            <person name="Peeters S.H."/>
            <person name="Heuer A."/>
            <person name="Rast P."/>
            <person name="Oberbeckmann S."/>
            <person name="Bunk B."/>
            <person name="Jeske O."/>
            <person name="Meyerdierks A."/>
            <person name="Storesund J.E."/>
            <person name="Kallscheuer N."/>
            <person name="Luecker S."/>
            <person name="Lage O.M."/>
            <person name="Pohl T."/>
            <person name="Merkel B.J."/>
            <person name="Hornburger P."/>
            <person name="Mueller R.-W."/>
            <person name="Bruemmer F."/>
            <person name="Labrenz M."/>
            <person name="Spormann A.M."/>
            <person name="Op den Camp H."/>
            <person name="Overmann J."/>
            <person name="Amann R."/>
            <person name="Jetten M.S.M."/>
            <person name="Mascher T."/>
            <person name="Medema M.H."/>
            <person name="Devos D.P."/>
            <person name="Kaster A.-K."/>
            <person name="Ovreas L."/>
            <person name="Rohde M."/>
            <person name="Galperin M.Y."/>
            <person name="Jogler C."/>
        </authorList>
    </citation>
    <scope>NUCLEOTIDE SEQUENCE [LARGE SCALE GENOMIC DNA]</scope>
    <source>
        <strain evidence="2 3">Enr13</strain>
    </source>
</reference>
<accession>A0A518HQX4</accession>
<dbReference type="PANTHER" id="PTHR43591">
    <property type="entry name" value="METHYLTRANSFERASE"/>
    <property type="match status" value="1"/>
</dbReference>
<keyword evidence="2" id="KW-0808">Transferase</keyword>
<evidence type="ECO:0000313" key="2">
    <source>
        <dbReference type="EMBL" id="QDV43266.1"/>
    </source>
</evidence>